<dbReference type="InterPro" id="IPR001138">
    <property type="entry name" value="Zn2Cys6_DnaBD"/>
</dbReference>
<dbReference type="InterPro" id="IPR053175">
    <property type="entry name" value="DHMBA_Reg_Transcription_Factor"/>
</dbReference>
<dbReference type="SMART" id="SM00066">
    <property type="entry name" value="GAL4"/>
    <property type="match status" value="1"/>
</dbReference>
<sequence>MVFPGRFSTGCLRCRQRKVKAKPTCRRCAVYGKPCTGYTDQFHFRHSRNKPAPAAPPGTKAWSNSIVRGPEACHEDVSLFYFVRRPVSPNPADGFPGHLRFLPGLYDSHSNGLLETATLSIAQMAAYNKFGGEKFRAQSYRNYGRAIRMLQGIIGAEEHATDDKVIASILLLCTLKDISGEVSVDPGEHAPGLFYLVEKRGSEQIVTSRGAELLFLALIRLQVHSFLHENDTYVNPSAIATVTMSLRHRLLPSFVSPEIPIGQSGSALSQPQYDRAATIHGCFETLEDFHTWDAEATSYWQSTFEGRGVPTALGEVASGIEHYDPETACTVILIRSARLILLMSMIAYHSMTADLQFLPYALGDVGPGGTPGSVPHDGAAAIIIVQSIRLVASCACSTADQLRKATDVLGRINASIGIRAALGTGKHEFDFQF</sequence>
<feature type="domain" description="Zn(2)-C6 fungal-type" evidence="2">
    <location>
        <begin position="5"/>
        <end position="46"/>
    </location>
</feature>
<evidence type="ECO:0000256" key="1">
    <source>
        <dbReference type="ARBA" id="ARBA00023242"/>
    </source>
</evidence>
<reference evidence="3" key="1">
    <citation type="journal article" date="2023" name="Mol. Phylogenet. Evol.">
        <title>Genome-scale phylogeny and comparative genomics of the fungal order Sordariales.</title>
        <authorList>
            <person name="Hensen N."/>
            <person name="Bonometti L."/>
            <person name="Westerberg I."/>
            <person name="Brannstrom I.O."/>
            <person name="Guillou S."/>
            <person name="Cros-Aarteil S."/>
            <person name="Calhoun S."/>
            <person name="Haridas S."/>
            <person name="Kuo A."/>
            <person name="Mondo S."/>
            <person name="Pangilinan J."/>
            <person name="Riley R."/>
            <person name="LaButti K."/>
            <person name="Andreopoulos B."/>
            <person name="Lipzen A."/>
            <person name="Chen C."/>
            <person name="Yan M."/>
            <person name="Daum C."/>
            <person name="Ng V."/>
            <person name="Clum A."/>
            <person name="Steindorff A."/>
            <person name="Ohm R.A."/>
            <person name="Martin F."/>
            <person name="Silar P."/>
            <person name="Natvig D.O."/>
            <person name="Lalanne C."/>
            <person name="Gautier V."/>
            <person name="Ament-Velasquez S.L."/>
            <person name="Kruys A."/>
            <person name="Hutchinson M.I."/>
            <person name="Powell A.J."/>
            <person name="Barry K."/>
            <person name="Miller A.N."/>
            <person name="Grigoriev I.V."/>
            <person name="Debuchy R."/>
            <person name="Gladieux P."/>
            <person name="Hiltunen Thoren M."/>
            <person name="Johannesson H."/>
        </authorList>
    </citation>
    <scope>NUCLEOTIDE SEQUENCE</scope>
    <source>
        <strain evidence="3">CBS 958.72</strain>
    </source>
</reference>
<dbReference type="AlphaFoldDB" id="A0AAE0JUN1"/>
<dbReference type="GO" id="GO:0008270">
    <property type="term" value="F:zinc ion binding"/>
    <property type="evidence" value="ECO:0007669"/>
    <property type="project" value="InterPro"/>
</dbReference>
<evidence type="ECO:0000313" key="4">
    <source>
        <dbReference type="Proteomes" id="UP001287356"/>
    </source>
</evidence>
<evidence type="ECO:0000259" key="2">
    <source>
        <dbReference type="SMART" id="SM00066"/>
    </source>
</evidence>
<organism evidence="3 4">
    <name type="scientific">Lasiosphaeria ovina</name>
    <dbReference type="NCBI Taxonomy" id="92902"/>
    <lineage>
        <taxon>Eukaryota</taxon>
        <taxon>Fungi</taxon>
        <taxon>Dikarya</taxon>
        <taxon>Ascomycota</taxon>
        <taxon>Pezizomycotina</taxon>
        <taxon>Sordariomycetes</taxon>
        <taxon>Sordariomycetidae</taxon>
        <taxon>Sordariales</taxon>
        <taxon>Lasiosphaeriaceae</taxon>
        <taxon>Lasiosphaeria</taxon>
    </lineage>
</organism>
<keyword evidence="1" id="KW-0539">Nucleus</keyword>
<protein>
    <recommendedName>
        <fullName evidence="2">Zn(2)-C6 fungal-type domain-containing protein</fullName>
    </recommendedName>
</protein>
<dbReference type="EMBL" id="JAULSN010000010">
    <property type="protein sequence ID" value="KAK3361832.1"/>
    <property type="molecule type" value="Genomic_DNA"/>
</dbReference>
<evidence type="ECO:0000313" key="3">
    <source>
        <dbReference type="EMBL" id="KAK3361832.1"/>
    </source>
</evidence>
<dbReference type="SUPFAM" id="SSF57701">
    <property type="entry name" value="Zn2/Cys6 DNA-binding domain"/>
    <property type="match status" value="1"/>
</dbReference>
<comment type="caution">
    <text evidence="3">The sequence shown here is derived from an EMBL/GenBank/DDBJ whole genome shotgun (WGS) entry which is preliminary data.</text>
</comment>
<dbReference type="InterPro" id="IPR036864">
    <property type="entry name" value="Zn2-C6_fun-type_DNA-bd_sf"/>
</dbReference>
<dbReference type="PANTHER" id="PTHR38791:SF12">
    <property type="entry name" value="TRANSCRIPTION FACTOR DOMAIN-CONTAINING PROTEIN-RELATED"/>
    <property type="match status" value="1"/>
</dbReference>
<accession>A0AAE0JUN1</accession>
<reference evidence="3" key="2">
    <citation type="submission" date="2023-06" db="EMBL/GenBank/DDBJ databases">
        <authorList>
            <consortium name="Lawrence Berkeley National Laboratory"/>
            <person name="Haridas S."/>
            <person name="Hensen N."/>
            <person name="Bonometti L."/>
            <person name="Westerberg I."/>
            <person name="Brannstrom I.O."/>
            <person name="Guillou S."/>
            <person name="Cros-Aarteil S."/>
            <person name="Calhoun S."/>
            <person name="Kuo A."/>
            <person name="Mondo S."/>
            <person name="Pangilinan J."/>
            <person name="Riley R."/>
            <person name="Labutti K."/>
            <person name="Andreopoulos B."/>
            <person name="Lipzen A."/>
            <person name="Chen C."/>
            <person name="Yanf M."/>
            <person name="Daum C."/>
            <person name="Ng V."/>
            <person name="Clum A."/>
            <person name="Steindorff A."/>
            <person name="Ohm R."/>
            <person name="Martin F."/>
            <person name="Silar P."/>
            <person name="Natvig D."/>
            <person name="Lalanne C."/>
            <person name="Gautier V."/>
            <person name="Ament-Velasquez S.L."/>
            <person name="Kruys A."/>
            <person name="Hutchinson M.I."/>
            <person name="Powell A.J."/>
            <person name="Barry K."/>
            <person name="Miller A.N."/>
            <person name="Grigoriev I.V."/>
            <person name="Debuchy R."/>
            <person name="Gladieux P."/>
            <person name="Thoren M.H."/>
            <person name="Johannesson H."/>
        </authorList>
    </citation>
    <scope>NUCLEOTIDE SEQUENCE</scope>
    <source>
        <strain evidence="3">CBS 958.72</strain>
    </source>
</reference>
<keyword evidence="4" id="KW-1185">Reference proteome</keyword>
<dbReference type="PANTHER" id="PTHR38791">
    <property type="entry name" value="ZN(II)2CYS6 TRANSCRIPTION FACTOR (EUROFUNG)-RELATED-RELATED"/>
    <property type="match status" value="1"/>
</dbReference>
<gene>
    <name evidence="3" type="ORF">B0T24DRAFT_660094</name>
</gene>
<dbReference type="GO" id="GO:0000981">
    <property type="term" value="F:DNA-binding transcription factor activity, RNA polymerase II-specific"/>
    <property type="evidence" value="ECO:0007669"/>
    <property type="project" value="InterPro"/>
</dbReference>
<proteinExistence type="predicted"/>
<dbReference type="Pfam" id="PF00172">
    <property type="entry name" value="Zn_clus"/>
    <property type="match status" value="1"/>
</dbReference>
<name>A0AAE0JUN1_9PEZI</name>
<dbReference type="Proteomes" id="UP001287356">
    <property type="component" value="Unassembled WGS sequence"/>
</dbReference>
<dbReference type="CDD" id="cd00067">
    <property type="entry name" value="GAL4"/>
    <property type="match status" value="1"/>
</dbReference>